<reference evidence="2" key="1">
    <citation type="submission" date="2015-07" db="EMBL/GenBank/DDBJ databases">
        <authorList>
            <person name="Urmite Genomes"/>
        </authorList>
    </citation>
    <scope>NUCLEOTIDE SEQUENCE [LARGE SCALE GENOMIC DNA]</scope>
    <source>
        <strain evidence="2">type strain: ATCC 49404</strain>
    </source>
</reference>
<dbReference type="Gene3D" id="1.10.490.10">
    <property type="entry name" value="Globins"/>
    <property type="match status" value="1"/>
</dbReference>
<dbReference type="InterPro" id="IPR012292">
    <property type="entry name" value="Globin/Proto"/>
</dbReference>
<evidence type="ECO:0008006" key="3">
    <source>
        <dbReference type="Google" id="ProtNLM"/>
    </source>
</evidence>
<dbReference type="Proteomes" id="UP000199147">
    <property type="component" value="Unassembled WGS sequence"/>
</dbReference>
<evidence type="ECO:0000313" key="2">
    <source>
        <dbReference type="Proteomes" id="UP000199147"/>
    </source>
</evidence>
<accession>A0A0H5S1N0</accession>
<name>A0A0H5S1N0_9MYCO</name>
<dbReference type="CDD" id="cd08916">
    <property type="entry name" value="TrHb3_P"/>
    <property type="match status" value="1"/>
</dbReference>
<dbReference type="GO" id="GO:0020037">
    <property type="term" value="F:heme binding"/>
    <property type="evidence" value="ECO:0007669"/>
    <property type="project" value="InterPro"/>
</dbReference>
<protein>
    <recommendedName>
        <fullName evidence="3">Cyanoglobin</fullName>
    </recommendedName>
</protein>
<sequence>MVEDLSGHDDVELLLWRFYGKALSDPVLAEPFAELRAKGLRSHLPVMCDFWETVLFRAGLYQGSALIVHRELHARHPLSAEHFVRWLTLWTETVDELFKGPYAERAKLQAGRIAKAMHRRLAGSDAAELDALVAC</sequence>
<proteinExistence type="predicted"/>
<dbReference type="SUPFAM" id="SSF46458">
    <property type="entry name" value="Globin-like"/>
    <property type="match status" value="1"/>
</dbReference>
<gene>
    <name evidence="1" type="ORF">BN2156_01786</name>
</gene>
<dbReference type="GO" id="GO:0019825">
    <property type="term" value="F:oxygen binding"/>
    <property type="evidence" value="ECO:0007669"/>
    <property type="project" value="InterPro"/>
</dbReference>
<dbReference type="OrthoDB" id="25954at2"/>
<dbReference type="AlphaFoldDB" id="A0A0H5S1N0"/>
<keyword evidence="2" id="KW-1185">Reference proteome</keyword>
<organism evidence="1 2">
    <name type="scientific">Mycolicibacterium neworleansense</name>
    <dbReference type="NCBI Taxonomy" id="146018"/>
    <lineage>
        <taxon>Bacteria</taxon>
        <taxon>Bacillati</taxon>
        <taxon>Actinomycetota</taxon>
        <taxon>Actinomycetes</taxon>
        <taxon>Mycobacteriales</taxon>
        <taxon>Mycobacteriaceae</taxon>
        <taxon>Mycolicibacterium</taxon>
    </lineage>
</organism>
<evidence type="ECO:0000313" key="1">
    <source>
        <dbReference type="EMBL" id="CRZ14929.1"/>
    </source>
</evidence>
<dbReference type="STRING" id="146018.BN2156_01786"/>
<dbReference type="EMBL" id="CWKH01000001">
    <property type="protein sequence ID" value="CRZ14929.1"/>
    <property type="molecule type" value="Genomic_DNA"/>
</dbReference>
<dbReference type="InterPro" id="IPR009050">
    <property type="entry name" value="Globin-like_sf"/>
</dbReference>
<dbReference type="RefSeq" id="WP_090512491.1">
    <property type="nucleotide sequence ID" value="NZ_CWKH01000001.1"/>
</dbReference>